<keyword evidence="5" id="KW-0694">RNA-binding</keyword>
<proteinExistence type="inferred from homology"/>
<sequence>METKLLNSQGDEIGKIELPDDIFNVKVNKALLWEHTKAILANQRKGTAKTKSRAEVRGGGKKPWRQKGTGWARHGSIRSPIWRKGGVVFGPKPRDYYTSLPERKKRLALLSALSALAKENRILVIENFEMKVPKTKMVLEVINKINPNRERILIGLDKFDENLKMATRNVPYISLKRCVDINCYDVLRTDLLLLTNNGLNDLRKRCATKR</sequence>
<dbReference type="Gene3D" id="3.40.1370.10">
    <property type="match status" value="1"/>
</dbReference>
<dbReference type="NCBIfam" id="TIGR03953">
    <property type="entry name" value="rplD_bact"/>
    <property type="match status" value="1"/>
</dbReference>
<evidence type="ECO:0000256" key="6">
    <source>
        <dbReference type="SAM" id="MobiDB-lite"/>
    </source>
</evidence>
<dbReference type="GO" id="GO:0006412">
    <property type="term" value="P:translation"/>
    <property type="evidence" value="ECO:0007669"/>
    <property type="project" value="UniProtKB-UniRule"/>
</dbReference>
<comment type="caution">
    <text evidence="7">The sequence shown here is derived from an EMBL/GenBank/DDBJ whole genome shotgun (WGS) entry which is preliminary data.</text>
</comment>
<evidence type="ECO:0000313" key="7">
    <source>
        <dbReference type="EMBL" id="HGV97150.1"/>
    </source>
</evidence>
<keyword evidence="2 5" id="KW-0689">Ribosomal protein</keyword>
<keyword evidence="3 5" id="KW-0687">Ribonucleoprotein</keyword>
<evidence type="ECO:0000256" key="5">
    <source>
        <dbReference type="HAMAP-Rule" id="MF_01328"/>
    </source>
</evidence>
<feature type="region of interest" description="Disordered" evidence="6">
    <location>
        <begin position="43"/>
        <end position="72"/>
    </location>
</feature>
<dbReference type="GO" id="GO:0005840">
    <property type="term" value="C:ribosome"/>
    <property type="evidence" value="ECO:0007669"/>
    <property type="project" value="UniProtKB-KW"/>
</dbReference>
<comment type="subunit">
    <text evidence="5">Part of the 50S ribosomal subunit.</text>
</comment>
<keyword evidence="5" id="KW-0699">rRNA-binding</keyword>
<dbReference type="GO" id="GO:1990904">
    <property type="term" value="C:ribonucleoprotein complex"/>
    <property type="evidence" value="ECO:0007669"/>
    <property type="project" value="UniProtKB-KW"/>
</dbReference>
<dbReference type="HAMAP" id="MF_01328_B">
    <property type="entry name" value="Ribosomal_uL4_B"/>
    <property type="match status" value="1"/>
</dbReference>
<dbReference type="GO" id="GO:0019843">
    <property type="term" value="F:rRNA binding"/>
    <property type="evidence" value="ECO:0007669"/>
    <property type="project" value="UniProtKB-UniRule"/>
</dbReference>
<name>A0A7C4TD56_UNCW3</name>
<evidence type="ECO:0000256" key="3">
    <source>
        <dbReference type="ARBA" id="ARBA00023274"/>
    </source>
</evidence>
<protein>
    <recommendedName>
        <fullName evidence="4 5">Large ribosomal subunit protein uL4</fullName>
    </recommendedName>
</protein>
<dbReference type="AlphaFoldDB" id="A0A7C4TD56"/>
<comment type="function">
    <text evidence="5">Forms part of the polypeptide exit tunnel.</text>
</comment>
<dbReference type="PANTHER" id="PTHR10746">
    <property type="entry name" value="50S RIBOSOMAL PROTEIN L4"/>
    <property type="match status" value="1"/>
</dbReference>
<dbReference type="InterPro" id="IPR002136">
    <property type="entry name" value="Ribosomal_uL4"/>
</dbReference>
<evidence type="ECO:0000256" key="2">
    <source>
        <dbReference type="ARBA" id="ARBA00022980"/>
    </source>
</evidence>
<dbReference type="PANTHER" id="PTHR10746:SF6">
    <property type="entry name" value="LARGE RIBOSOMAL SUBUNIT PROTEIN UL4M"/>
    <property type="match status" value="1"/>
</dbReference>
<comment type="similarity">
    <text evidence="1 5">Belongs to the universal ribosomal protein uL4 family.</text>
</comment>
<reference evidence="7" key="1">
    <citation type="journal article" date="2020" name="mSystems">
        <title>Genome- and Community-Level Interaction Insights into Carbon Utilization and Element Cycling Functions of Hydrothermarchaeota in Hydrothermal Sediment.</title>
        <authorList>
            <person name="Zhou Z."/>
            <person name="Liu Y."/>
            <person name="Xu W."/>
            <person name="Pan J."/>
            <person name="Luo Z.H."/>
            <person name="Li M."/>
        </authorList>
    </citation>
    <scope>NUCLEOTIDE SEQUENCE [LARGE SCALE GENOMIC DNA]</scope>
    <source>
        <strain evidence="7">SpSt-774</strain>
    </source>
</reference>
<dbReference type="Pfam" id="PF00573">
    <property type="entry name" value="Ribosomal_L4"/>
    <property type="match status" value="1"/>
</dbReference>
<dbReference type="InterPro" id="IPR023574">
    <property type="entry name" value="Ribosomal_uL4_dom_sf"/>
</dbReference>
<organism evidence="7">
    <name type="scientific">candidate division WOR-3 bacterium</name>
    <dbReference type="NCBI Taxonomy" id="2052148"/>
    <lineage>
        <taxon>Bacteria</taxon>
        <taxon>Bacteria division WOR-3</taxon>
    </lineage>
</organism>
<accession>A0A7C4TD56</accession>
<dbReference type="InterPro" id="IPR013005">
    <property type="entry name" value="Ribosomal_uL4-like"/>
</dbReference>
<dbReference type="GO" id="GO:0003735">
    <property type="term" value="F:structural constituent of ribosome"/>
    <property type="evidence" value="ECO:0007669"/>
    <property type="project" value="InterPro"/>
</dbReference>
<dbReference type="EMBL" id="DTGZ01000045">
    <property type="protein sequence ID" value="HGV97150.1"/>
    <property type="molecule type" value="Genomic_DNA"/>
</dbReference>
<dbReference type="SUPFAM" id="SSF52166">
    <property type="entry name" value="Ribosomal protein L4"/>
    <property type="match status" value="1"/>
</dbReference>
<evidence type="ECO:0000256" key="4">
    <source>
        <dbReference type="ARBA" id="ARBA00035244"/>
    </source>
</evidence>
<comment type="function">
    <text evidence="5">One of the primary rRNA binding proteins, this protein initially binds near the 5'-end of the 23S rRNA. It is important during the early stages of 50S assembly. It makes multiple contacts with different domains of the 23S rRNA in the assembled 50S subunit and ribosome.</text>
</comment>
<evidence type="ECO:0000256" key="1">
    <source>
        <dbReference type="ARBA" id="ARBA00010528"/>
    </source>
</evidence>
<gene>
    <name evidence="5" type="primary">rplD</name>
    <name evidence="7" type="ORF">ENV60_02510</name>
</gene>